<dbReference type="PANTHER" id="PTHR35936:SF35">
    <property type="entry name" value="L-CYSTINE-BINDING PROTEIN TCYJ"/>
    <property type="match status" value="1"/>
</dbReference>
<evidence type="ECO:0000259" key="3">
    <source>
        <dbReference type="SMART" id="SM00062"/>
    </source>
</evidence>
<feature type="domain" description="Solute-binding protein family 3/N-terminal" evidence="3">
    <location>
        <begin position="26"/>
        <end position="253"/>
    </location>
</feature>
<name>A0ABU1YIE3_ROSSA</name>
<dbReference type="SUPFAM" id="SSF53850">
    <property type="entry name" value="Periplasmic binding protein-like II"/>
    <property type="match status" value="1"/>
</dbReference>
<dbReference type="Pfam" id="PF00497">
    <property type="entry name" value="SBP_bac_3"/>
    <property type="match status" value="1"/>
</dbReference>
<keyword evidence="1 2" id="KW-0732">Signal</keyword>
<dbReference type="InterPro" id="IPR001638">
    <property type="entry name" value="Solute-binding_3/MltF_N"/>
</dbReference>
<evidence type="ECO:0000256" key="2">
    <source>
        <dbReference type="SAM" id="SignalP"/>
    </source>
</evidence>
<accession>A0ABU1YIE3</accession>
<dbReference type="Proteomes" id="UP001180453">
    <property type="component" value="Unassembled WGS sequence"/>
</dbReference>
<feature type="signal peptide" evidence="2">
    <location>
        <begin position="1"/>
        <end position="21"/>
    </location>
</feature>
<dbReference type="RefSeq" id="WP_310262386.1">
    <property type="nucleotide sequence ID" value="NZ_JAVDXU010000001.1"/>
</dbReference>
<protein>
    <submittedName>
        <fullName evidence="4">Polar amino acid transport system substrate-binding protein</fullName>
    </submittedName>
</protein>
<feature type="chain" id="PRO_5045056302" evidence="2">
    <location>
        <begin position="22"/>
        <end position="265"/>
    </location>
</feature>
<dbReference type="PANTHER" id="PTHR35936">
    <property type="entry name" value="MEMBRANE-BOUND LYTIC MUREIN TRANSGLYCOSYLASE F"/>
    <property type="match status" value="1"/>
</dbReference>
<dbReference type="EMBL" id="JAVDXU010000001">
    <property type="protein sequence ID" value="MDR7268614.1"/>
    <property type="molecule type" value="Genomic_DNA"/>
</dbReference>
<proteinExistence type="predicted"/>
<dbReference type="SMART" id="SM00062">
    <property type="entry name" value="PBPb"/>
    <property type="match status" value="1"/>
</dbReference>
<evidence type="ECO:0000313" key="4">
    <source>
        <dbReference type="EMBL" id="MDR7268614.1"/>
    </source>
</evidence>
<sequence>MGPRHAAFALLALAAAQPATAACSRELHIGVSDLGYSAFLRDGRVQGVVPDLLDEVARLSGCRLTLRYMPRARVLLDFERGEIDVVTSAMRAADRDRVGHFLPYAYTKLDLVVASAQGPQSLKALLGRPELRLGLVRGVRLGEALEEQVAPLLASRQAEYSPDFNNLAAKLVAGRIQAAIMPNMIHAKLVREGSLPPQAVIVDLPEAATEPIGLYLNRGNVSDDDVQLLQAQIAMLRREGWIQQLYARYVGEAEARRLFRSEAAR</sequence>
<reference evidence="4 5" key="1">
    <citation type="submission" date="2023-07" db="EMBL/GenBank/DDBJ databases">
        <title>Sorghum-associated microbial communities from plants grown in Nebraska, USA.</title>
        <authorList>
            <person name="Schachtman D."/>
        </authorList>
    </citation>
    <scope>NUCLEOTIDE SEQUENCE [LARGE SCALE GENOMIC DNA]</scope>
    <source>
        <strain evidence="4 5">BE314</strain>
    </source>
</reference>
<keyword evidence="5" id="KW-1185">Reference proteome</keyword>
<dbReference type="Gene3D" id="3.40.190.10">
    <property type="entry name" value="Periplasmic binding protein-like II"/>
    <property type="match status" value="2"/>
</dbReference>
<dbReference type="PROSITE" id="PS51257">
    <property type="entry name" value="PROKAR_LIPOPROTEIN"/>
    <property type="match status" value="1"/>
</dbReference>
<evidence type="ECO:0000313" key="5">
    <source>
        <dbReference type="Proteomes" id="UP001180453"/>
    </source>
</evidence>
<comment type="caution">
    <text evidence="4">The sequence shown here is derived from an EMBL/GenBank/DDBJ whole genome shotgun (WGS) entry which is preliminary data.</text>
</comment>
<organism evidence="4 5">
    <name type="scientific">Roseateles saccharophilus</name>
    <name type="common">Pseudomonas saccharophila</name>
    <dbReference type="NCBI Taxonomy" id="304"/>
    <lineage>
        <taxon>Bacteria</taxon>
        <taxon>Pseudomonadati</taxon>
        <taxon>Pseudomonadota</taxon>
        <taxon>Betaproteobacteria</taxon>
        <taxon>Burkholderiales</taxon>
        <taxon>Sphaerotilaceae</taxon>
        <taxon>Roseateles</taxon>
    </lineage>
</organism>
<evidence type="ECO:0000256" key="1">
    <source>
        <dbReference type="ARBA" id="ARBA00022729"/>
    </source>
</evidence>
<gene>
    <name evidence="4" type="ORF">J2X20_001243</name>
</gene>